<dbReference type="AlphaFoldDB" id="A0A2P6NPL1"/>
<feature type="domain" description="MYND-type" evidence="5">
    <location>
        <begin position="459"/>
        <end position="497"/>
    </location>
</feature>
<dbReference type="OrthoDB" id="432970at2759"/>
<name>A0A2P6NPL1_9EUKA</name>
<protein>
    <recommendedName>
        <fullName evidence="5">MYND-type domain-containing protein</fullName>
    </recommendedName>
</protein>
<dbReference type="InterPro" id="IPR002893">
    <property type="entry name" value="Znf_MYND"/>
</dbReference>
<dbReference type="PROSITE" id="PS50865">
    <property type="entry name" value="ZF_MYND_2"/>
    <property type="match status" value="1"/>
</dbReference>
<dbReference type="EMBL" id="MDYQ01000038">
    <property type="protein sequence ID" value="PRP85897.1"/>
    <property type="molecule type" value="Genomic_DNA"/>
</dbReference>
<dbReference type="GO" id="GO:0005634">
    <property type="term" value="C:nucleus"/>
    <property type="evidence" value="ECO:0007669"/>
    <property type="project" value="TreeGrafter"/>
</dbReference>
<evidence type="ECO:0000256" key="2">
    <source>
        <dbReference type="ARBA" id="ARBA00022771"/>
    </source>
</evidence>
<dbReference type="PANTHER" id="PTHR10237:SF14">
    <property type="entry name" value="MYND-TYPE DOMAIN-CONTAINING PROTEIN"/>
    <property type="match status" value="1"/>
</dbReference>
<accession>A0A2P6NPL1</accession>
<evidence type="ECO:0000313" key="7">
    <source>
        <dbReference type="Proteomes" id="UP000241769"/>
    </source>
</evidence>
<keyword evidence="2 4" id="KW-0863">Zinc-finger</keyword>
<dbReference type="Gene3D" id="6.10.140.2220">
    <property type="match status" value="1"/>
</dbReference>
<dbReference type="PROSITE" id="PS01360">
    <property type="entry name" value="ZF_MYND_1"/>
    <property type="match status" value="1"/>
</dbReference>
<sequence>MAQRGPPTCVSIPDGMAFYSSSIALVYSDGNHEHKVSTLPTVSWSKGFRRAMIQERMFQHIDVIAEQHSKLIFASAESRQAVEDWKRYHCTLFWFVKVGTDGNYIVEETDDGGHNVFLLKGLADEILTILNKSTAPLKAKLPFRFKATLLEWRGQLLYDGLLFPKDHDATPPPEGLLEAKVEEAIAADKVKKNLRGIRVKQPQKDITEPTIGKPGGSTSEVPYQPGYDGFLGIHVVWNEFPEQAGDPMRKKYIHDHANRHKQVQGFKNTTSLALSLAPKDACLCGSGKLYGECCRGRYFELVEDPIEDPHGDLSKPHYSIVEYQSVEFEVYGREEMEKRLNDCPAFQGLGGGHWLFCTLIPKFIRKLGHLNYGDVSFTEDGKLLASTMSTKRMTHLLLILWELSTPDDLLYNPSKSVNNIRIVHDYRYIDSPPLTSEDMSHLKAFRGFDEKKIQVITTCHKCHKDEAHLKLCSGCKKVRYCSADCQKKDWNDHKPDCLRFQGKQKETSMV</sequence>
<organism evidence="6 7">
    <name type="scientific">Planoprotostelium fungivorum</name>
    <dbReference type="NCBI Taxonomy" id="1890364"/>
    <lineage>
        <taxon>Eukaryota</taxon>
        <taxon>Amoebozoa</taxon>
        <taxon>Evosea</taxon>
        <taxon>Variosea</taxon>
        <taxon>Cavosteliida</taxon>
        <taxon>Cavosteliaceae</taxon>
        <taxon>Planoprotostelium</taxon>
    </lineage>
</organism>
<dbReference type="InParanoid" id="A0A2P6NPL1"/>
<evidence type="ECO:0000313" key="6">
    <source>
        <dbReference type="EMBL" id="PRP85897.1"/>
    </source>
</evidence>
<keyword evidence="3" id="KW-0862">Zinc</keyword>
<comment type="caution">
    <text evidence="6">The sequence shown here is derived from an EMBL/GenBank/DDBJ whole genome shotgun (WGS) entry which is preliminary data.</text>
</comment>
<gene>
    <name evidence="6" type="ORF">PROFUN_06171</name>
</gene>
<keyword evidence="7" id="KW-1185">Reference proteome</keyword>
<dbReference type="Proteomes" id="UP000241769">
    <property type="component" value="Unassembled WGS sequence"/>
</dbReference>
<reference evidence="6 7" key="1">
    <citation type="journal article" date="2018" name="Genome Biol. Evol.">
        <title>Multiple Roots of Fruiting Body Formation in Amoebozoa.</title>
        <authorList>
            <person name="Hillmann F."/>
            <person name="Forbes G."/>
            <person name="Novohradska S."/>
            <person name="Ferling I."/>
            <person name="Riege K."/>
            <person name="Groth M."/>
            <person name="Westermann M."/>
            <person name="Marz M."/>
            <person name="Spaller T."/>
            <person name="Winckler T."/>
            <person name="Schaap P."/>
            <person name="Glockner G."/>
        </authorList>
    </citation>
    <scope>NUCLEOTIDE SEQUENCE [LARGE SCALE GENOMIC DNA]</scope>
    <source>
        <strain evidence="6 7">Jena</strain>
    </source>
</reference>
<evidence type="ECO:0000256" key="3">
    <source>
        <dbReference type="ARBA" id="ARBA00022833"/>
    </source>
</evidence>
<evidence type="ECO:0000259" key="5">
    <source>
        <dbReference type="PROSITE" id="PS50865"/>
    </source>
</evidence>
<dbReference type="GO" id="GO:0000981">
    <property type="term" value="F:DNA-binding transcription factor activity, RNA polymerase II-specific"/>
    <property type="evidence" value="ECO:0007669"/>
    <property type="project" value="TreeGrafter"/>
</dbReference>
<dbReference type="InterPro" id="IPR024119">
    <property type="entry name" value="TF_DEAF-1"/>
</dbReference>
<dbReference type="PANTHER" id="PTHR10237">
    <property type="entry name" value="DEFORMED EPIDERMAL AUTOREGULATORY FACTOR 1 HOMOLOG SUPPRESSIN"/>
    <property type="match status" value="1"/>
</dbReference>
<evidence type="ECO:0000256" key="4">
    <source>
        <dbReference type="PROSITE-ProRule" id="PRU00134"/>
    </source>
</evidence>
<proteinExistence type="predicted"/>
<dbReference type="GO" id="GO:0008270">
    <property type="term" value="F:zinc ion binding"/>
    <property type="evidence" value="ECO:0007669"/>
    <property type="project" value="UniProtKB-KW"/>
</dbReference>
<evidence type="ECO:0000256" key="1">
    <source>
        <dbReference type="ARBA" id="ARBA00022723"/>
    </source>
</evidence>
<dbReference type="SUPFAM" id="SSF144232">
    <property type="entry name" value="HIT/MYND zinc finger-like"/>
    <property type="match status" value="1"/>
</dbReference>
<dbReference type="Pfam" id="PF01753">
    <property type="entry name" value="zf-MYND"/>
    <property type="match status" value="1"/>
</dbReference>
<dbReference type="STRING" id="1890364.A0A2P6NPL1"/>
<keyword evidence="1" id="KW-0479">Metal-binding</keyword>